<feature type="chain" id="PRO_5046546162" evidence="1">
    <location>
        <begin position="32"/>
        <end position="114"/>
    </location>
</feature>
<feature type="signal peptide" evidence="1">
    <location>
        <begin position="1"/>
        <end position="31"/>
    </location>
</feature>
<dbReference type="EMBL" id="JAMJPK010000007">
    <property type="protein sequence ID" value="MCL7941784.1"/>
    <property type="molecule type" value="Genomic_DNA"/>
</dbReference>
<keyword evidence="3" id="KW-1185">Reference proteome</keyword>
<reference evidence="2" key="1">
    <citation type="submission" date="2022-05" db="EMBL/GenBank/DDBJ databases">
        <title>Halomonas geminus sp. nov. and Halomonas llamarensis sp. nov. isolated from high-altitude salars of the Atacama Desert.</title>
        <authorList>
            <person name="Hintersatz C."/>
            <person name="Rojas L.A."/>
            <person name="Wei T.-S."/>
            <person name="Kutschke S."/>
            <person name="Lehmann F."/>
            <person name="Jain R."/>
            <person name="Pollmann K."/>
        </authorList>
    </citation>
    <scope>NUCLEOTIDE SEQUENCE</scope>
    <source>
        <strain evidence="2">ATCH28</strain>
    </source>
</reference>
<dbReference type="InterPro" id="IPR021111">
    <property type="entry name" value="Hexamer_Tyr-coord_heme_pr_HTHP"/>
</dbReference>
<evidence type="ECO:0000313" key="3">
    <source>
        <dbReference type="Proteomes" id="UP001165369"/>
    </source>
</evidence>
<dbReference type="Pfam" id="PF11534">
    <property type="entry name" value="HTHP"/>
    <property type="match status" value="1"/>
</dbReference>
<protein>
    <submittedName>
        <fullName evidence="2">Hexameric tyrosine-coordinated heme protein</fullName>
    </submittedName>
</protein>
<comment type="caution">
    <text evidence="2">The sequence shown here is derived from an EMBL/GenBank/DDBJ whole genome shotgun (WGS) entry which is preliminary data.</text>
</comment>
<gene>
    <name evidence="2" type="ORF">M8009_15955</name>
</gene>
<organism evidence="2 3">
    <name type="scientific">Halomonas gemina</name>
    <dbReference type="NCBI Taxonomy" id="2945105"/>
    <lineage>
        <taxon>Bacteria</taxon>
        <taxon>Pseudomonadati</taxon>
        <taxon>Pseudomonadota</taxon>
        <taxon>Gammaproteobacteria</taxon>
        <taxon>Oceanospirillales</taxon>
        <taxon>Halomonadaceae</taxon>
        <taxon>Halomonas</taxon>
    </lineage>
</organism>
<dbReference type="InterPro" id="IPR038125">
    <property type="entry name" value="HTHP_sf"/>
</dbReference>
<dbReference type="Gene3D" id="6.10.80.10">
    <property type="entry name" value="Hexameric tyrosine-coordinated heme protein (HTHP)"/>
    <property type="match status" value="1"/>
</dbReference>
<dbReference type="Proteomes" id="UP001165369">
    <property type="component" value="Unassembled WGS sequence"/>
</dbReference>
<dbReference type="RefSeq" id="WP_250062992.1">
    <property type="nucleotide sequence ID" value="NZ_JAMJPK010000007.1"/>
</dbReference>
<name>A0ABT0T4J7_9GAMM</name>
<evidence type="ECO:0000313" key="2">
    <source>
        <dbReference type="EMBL" id="MCL7941784.1"/>
    </source>
</evidence>
<sequence length="114" mass="12090">MLPIFQAPASGKAGGVLLLTISLLLGSAAMAEDHEAKESGDTWLPSLITETPQEGFALAVTLSQKGVGTTQPDAEVRKAQRPEYAEDPDSLIAASHVIATHFQTVAAANDYWRE</sequence>
<proteinExistence type="predicted"/>
<keyword evidence="1" id="KW-0732">Signal</keyword>
<evidence type="ECO:0000256" key="1">
    <source>
        <dbReference type="SAM" id="SignalP"/>
    </source>
</evidence>
<accession>A0ABT0T4J7</accession>